<protein>
    <submittedName>
        <fullName evidence="1">Uncharacterized protein</fullName>
    </submittedName>
</protein>
<evidence type="ECO:0000313" key="1">
    <source>
        <dbReference type="EMBL" id="AMO94987.1"/>
    </source>
</evidence>
<sequence>MIYKDLFLVIIENIDVNFSFIQSFSGWHVLCGIDKQEQPVRTFNKRGNTS</sequence>
<evidence type="ECO:0000313" key="2">
    <source>
        <dbReference type="Proteomes" id="UP000072421"/>
    </source>
</evidence>
<reference evidence="1 2" key="1">
    <citation type="submission" date="2015-11" db="EMBL/GenBank/DDBJ databases">
        <title>Exploring the genomic traits of fungus-feeding bacterial genus Collimonas.</title>
        <authorList>
            <person name="Song C."/>
            <person name="Schmidt R."/>
            <person name="de Jager V."/>
            <person name="Krzyzanowska D."/>
            <person name="Jongedijk E."/>
            <person name="Cankar K."/>
            <person name="Beekwilder J."/>
            <person name="van Veen A."/>
            <person name="de Boer W."/>
            <person name="van Veen J.A."/>
            <person name="Garbeva P."/>
        </authorList>
    </citation>
    <scope>NUCLEOTIDE SEQUENCE [LARGE SCALE GENOMIC DNA]</scope>
    <source>
        <strain evidence="1 2">Ter6</strain>
    </source>
</reference>
<organism evidence="1">
    <name type="scientific">Collimonas fungivorans</name>
    <dbReference type="NCBI Taxonomy" id="158899"/>
    <lineage>
        <taxon>Bacteria</taxon>
        <taxon>Pseudomonadati</taxon>
        <taxon>Pseudomonadota</taxon>
        <taxon>Betaproteobacteria</taxon>
        <taxon>Burkholderiales</taxon>
        <taxon>Oxalobacteraceae</taxon>
        <taxon>Collimonas</taxon>
    </lineage>
</organism>
<proteinExistence type="predicted"/>
<gene>
    <name evidence="1" type="ORF">CFter6_2305</name>
</gene>
<name>A0A127PB70_9BURK</name>
<dbReference type="EMBL" id="CP013232">
    <property type="protein sequence ID" value="AMO94987.1"/>
    <property type="molecule type" value="Genomic_DNA"/>
</dbReference>
<accession>A0A127PB70</accession>
<dbReference type="AlphaFoldDB" id="A0A127PB70"/>
<dbReference type="Proteomes" id="UP000072421">
    <property type="component" value="Chromosome"/>
</dbReference>